<comment type="similarity">
    <text evidence="1 3">Belongs to the short-chain dehydrogenases/reductases (SDR) family.</text>
</comment>
<gene>
    <name evidence="4" type="ORF">PbJCM13498_25820</name>
</gene>
<sequence length="280" mass="31204">MNNSNYKGKNAIVTGGGDGLGREICIALAKYGATVICTDKDFNLAKNTTTFIKSQIKESDSIAFQMDVTDEQQVSEVIDSINSNYGKIDYFFNNAGITIGGEIRDLKIRHWKKVIDVNLLGIINCSSKVFKIMSAYKQGHIINITSISGLLEYTALSTPYAVSKHGAVTFSKALALEAMDFNVKVTTVCPGAIKTNIADKMEHINSNENAKKRAIEFIDKGISPDLAAEKVLKDVLKNKEIIIFPTAFKNYYFATKIFRFLEKSMALKLIREFRKNDRLE</sequence>
<dbReference type="PANTHER" id="PTHR44196:SF1">
    <property type="entry name" value="DEHYDROGENASE_REDUCTASE SDR FAMILY MEMBER 7B"/>
    <property type="match status" value="1"/>
</dbReference>
<dbReference type="SUPFAM" id="SSF51735">
    <property type="entry name" value="NAD(P)-binding Rossmann-fold domains"/>
    <property type="match status" value="1"/>
</dbReference>
<protein>
    <submittedName>
        <fullName evidence="4">Short-chain dehydrogenase</fullName>
    </submittedName>
</protein>
<dbReference type="Proteomes" id="UP000391834">
    <property type="component" value="Unassembled WGS sequence"/>
</dbReference>
<dbReference type="Gene3D" id="3.40.50.720">
    <property type="entry name" value="NAD(P)-binding Rossmann-like Domain"/>
    <property type="match status" value="1"/>
</dbReference>
<evidence type="ECO:0000256" key="1">
    <source>
        <dbReference type="ARBA" id="ARBA00006484"/>
    </source>
</evidence>
<dbReference type="PROSITE" id="PS00061">
    <property type="entry name" value="ADH_SHORT"/>
    <property type="match status" value="1"/>
</dbReference>
<reference evidence="4 5" key="1">
    <citation type="submission" date="2019-10" db="EMBL/GenBank/DDBJ databases">
        <title>Prolixibacter strains distinguished by the presence of nitrate reductase genes were adept at nitrate-dependent anaerobic corrosion of metallic iron and carbon steel.</title>
        <authorList>
            <person name="Iino T."/>
            <person name="Shono N."/>
            <person name="Ito K."/>
            <person name="Nakamura R."/>
            <person name="Sueoka K."/>
            <person name="Harayama S."/>
            <person name="Ohkuma M."/>
        </authorList>
    </citation>
    <scope>NUCLEOTIDE SEQUENCE [LARGE SCALE GENOMIC DNA]</scope>
    <source>
        <strain evidence="4 5">JCM 13498</strain>
    </source>
</reference>
<dbReference type="InterPro" id="IPR036291">
    <property type="entry name" value="NAD(P)-bd_dom_sf"/>
</dbReference>
<evidence type="ECO:0000313" key="5">
    <source>
        <dbReference type="Proteomes" id="UP000391834"/>
    </source>
</evidence>
<dbReference type="RefSeq" id="WP_025864265.1">
    <property type="nucleotide sequence ID" value="NZ_BLAX01000001.1"/>
</dbReference>
<dbReference type="PANTHER" id="PTHR44196">
    <property type="entry name" value="DEHYDROGENASE/REDUCTASE SDR FAMILY MEMBER 7B"/>
    <property type="match status" value="1"/>
</dbReference>
<evidence type="ECO:0000256" key="2">
    <source>
        <dbReference type="ARBA" id="ARBA00023002"/>
    </source>
</evidence>
<dbReference type="PRINTS" id="PR00081">
    <property type="entry name" value="GDHRDH"/>
</dbReference>
<name>A0A5M4B0M6_9BACT</name>
<dbReference type="AlphaFoldDB" id="A0A5M4B0M6"/>
<evidence type="ECO:0000256" key="3">
    <source>
        <dbReference type="RuleBase" id="RU000363"/>
    </source>
</evidence>
<dbReference type="GO" id="GO:0016020">
    <property type="term" value="C:membrane"/>
    <property type="evidence" value="ECO:0007669"/>
    <property type="project" value="TreeGrafter"/>
</dbReference>
<dbReference type="PRINTS" id="PR00080">
    <property type="entry name" value="SDRFAMILY"/>
</dbReference>
<dbReference type="OrthoDB" id="9808814at2"/>
<keyword evidence="5" id="KW-1185">Reference proteome</keyword>
<evidence type="ECO:0000313" key="4">
    <source>
        <dbReference type="EMBL" id="GET33719.1"/>
    </source>
</evidence>
<accession>A0A5M4B0M6</accession>
<comment type="caution">
    <text evidence="4">The sequence shown here is derived from an EMBL/GenBank/DDBJ whole genome shotgun (WGS) entry which is preliminary data.</text>
</comment>
<keyword evidence="2" id="KW-0560">Oxidoreductase</keyword>
<dbReference type="EMBL" id="BLAX01000001">
    <property type="protein sequence ID" value="GET33719.1"/>
    <property type="molecule type" value="Genomic_DNA"/>
</dbReference>
<dbReference type="InterPro" id="IPR020904">
    <property type="entry name" value="Sc_DH/Rdtase_CS"/>
</dbReference>
<dbReference type="InterPro" id="IPR002347">
    <property type="entry name" value="SDR_fam"/>
</dbReference>
<dbReference type="CDD" id="cd05233">
    <property type="entry name" value="SDR_c"/>
    <property type="match status" value="1"/>
</dbReference>
<organism evidence="4 5">
    <name type="scientific">Prolixibacter bellariivorans</name>
    <dbReference type="NCBI Taxonomy" id="314319"/>
    <lineage>
        <taxon>Bacteria</taxon>
        <taxon>Pseudomonadati</taxon>
        <taxon>Bacteroidota</taxon>
        <taxon>Bacteroidia</taxon>
        <taxon>Marinilabiliales</taxon>
        <taxon>Prolixibacteraceae</taxon>
        <taxon>Prolixibacter</taxon>
    </lineage>
</organism>
<dbReference type="GO" id="GO:0016491">
    <property type="term" value="F:oxidoreductase activity"/>
    <property type="evidence" value="ECO:0007669"/>
    <property type="project" value="UniProtKB-KW"/>
</dbReference>
<proteinExistence type="inferred from homology"/>
<dbReference type="Pfam" id="PF00106">
    <property type="entry name" value="adh_short"/>
    <property type="match status" value="1"/>
</dbReference>